<evidence type="ECO:0000259" key="9">
    <source>
        <dbReference type="Pfam" id="PF02608"/>
    </source>
</evidence>
<evidence type="ECO:0000256" key="2">
    <source>
        <dbReference type="ARBA" id="ARBA00008610"/>
    </source>
</evidence>
<dbReference type="PATRIC" id="fig|1125699.3.peg.90"/>
<dbReference type="STRING" id="1125699.HMPREF9194_00091"/>
<feature type="domain" description="ABC transporter substrate-binding protein PnrA-like" evidence="9">
    <location>
        <begin position="44"/>
        <end position="344"/>
    </location>
</feature>
<sequence length="364" mass="39201">MNTNSKHSNRLRKIGKAAAGSISAAVISALFLLISCSEQAPARQSIAVFVPGVVAGNPVYEMLTEGVSQAVKDYNAKKSDEPKATLSIIEAGTNQAEWSTKLIAISAIGDYDLIISSNPSLPDLASPLTSRFPKQKYLILDGYLEGNANIATVRYNQREQAYLTGYAAALVTEAPASQMKYANKQKKIALVAAQEYPVMNNVILPSYIEGAQAVDKDIDVEFRIVGNWYDAAKGADIARTLYAEGVDVILPIAGGASQGVIAAAKELGFYIAWFDDNGFSKAPGYVISSSVMEQKKTAYEQTLAYLENKLEFGTAKTLGIKDGYVDFVLDDPAFIESVPENIRTALQEAYDSIRSGALVLPVQN</sequence>
<keyword evidence="5" id="KW-0732">Signal</keyword>
<reference evidence="10 11" key="1">
    <citation type="submission" date="2013-04" db="EMBL/GenBank/DDBJ databases">
        <title>The Genome Sequence of Treponema maltophilum ATCC 51939.</title>
        <authorList>
            <consortium name="The Broad Institute Genomics Platform"/>
            <person name="Earl A."/>
            <person name="Ward D."/>
            <person name="Feldgarden M."/>
            <person name="Gevers D."/>
            <person name="Leonetti C."/>
            <person name="Blanton J.M."/>
            <person name="Dewhirst F.E."/>
            <person name="Izard J."/>
            <person name="Walker B."/>
            <person name="Young S."/>
            <person name="Zeng Q."/>
            <person name="Gargeya S."/>
            <person name="Fitzgerald M."/>
            <person name="Haas B."/>
            <person name="Abouelleil A."/>
            <person name="Allen A.W."/>
            <person name="Alvarado L."/>
            <person name="Arachchi H.M."/>
            <person name="Berlin A.M."/>
            <person name="Chapman S.B."/>
            <person name="Gainer-Dewar J."/>
            <person name="Goldberg J."/>
            <person name="Griggs A."/>
            <person name="Gujja S."/>
            <person name="Hansen M."/>
            <person name="Howarth C."/>
            <person name="Imamovic A."/>
            <person name="Ireland A."/>
            <person name="Larimer J."/>
            <person name="McCowan C."/>
            <person name="Murphy C."/>
            <person name="Pearson M."/>
            <person name="Poon T.W."/>
            <person name="Priest M."/>
            <person name="Roberts A."/>
            <person name="Saif S."/>
            <person name="Shea T."/>
            <person name="Sisk P."/>
            <person name="Sykes S."/>
            <person name="Wortman J."/>
            <person name="Nusbaum C."/>
            <person name="Birren B."/>
        </authorList>
    </citation>
    <scope>NUCLEOTIDE SEQUENCE [LARGE SCALE GENOMIC DNA]</scope>
    <source>
        <strain evidence="10 11">ATCC 51939</strain>
    </source>
</reference>
<dbReference type="Proteomes" id="UP000014541">
    <property type="component" value="Unassembled WGS sequence"/>
</dbReference>
<protein>
    <recommendedName>
        <fullName evidence="9">ABC transporter substrate-binding protein PnrA-like domain-containing protein</fullName>
    </recommendedName>
</protein>
<dbReference type="Gene3D" id="3.40.50.2300">
    <property type="match status" value="2"/>
</dbReference>
<evidence type="ECO:0000313" key="11">
    <source>
        <dbReference type="Proteomes" id="UP000014541"/>
    </source>
</evidence>
<dbReference type="PANTHER" id="PTHR34296:SF2">
    <property type="entry name" value="ABC TRANSPORTER GUANOSINE-BINDING PROTEIN NUPN"/>
    <property type="match status" value="1"/>
</dbReference>
<dbReference type="HOGENOM" id="CLU_038813_0_1_12"/>
<gene>
    <name evidence="10" type="ORF">HMPREF9194_00091</name>
</gene>
<name>S3K1J3_TREMA</name>
<comment type="subcellular location">
    <subcellularLocation>
        <location evidence="1">Cell membrane</location>
        <topology evidence="1">Lipid-anchor</topology>
    </subcellularLocation>
</comment>
<proteinExistence type="inferred from homology"/>
<dbReference type="InterPro" id="IPR028082">
    <property type="entry name" value="Peripla_BP_I"/>
</dbReference>
<dbReference type="GO" id="GO:0005886">
    <property type="term" value="C:plasma membrane"/>
    <property type="evidence" value="ECO:0007669"/>
    <property type="project" value="UniProtKB-SubCell"/>
</dbReference>
<organism evidence="10 11">
    <name type="scientific">Treponema maltophilum ATCC 51939</name>
    <dbReference type="NCBI Taxonomy" id="1125699"/>
    <lineage>
        <taxon>Bacteria</taxon>
        <taxon>Pseudomonadati</taxon>
        <taxon>Spirochaetota</taxon>
        <taxon>Spirochaetia</taxon>
        <taxon>Spirochaetales</taxon>
        <taxon>Treponemataceae</taxon>
        <taxon>Treponema</taxon>
    </lineage>
</organism>
<keyword evidence="3" id="KW-0813">Transport</keyword>
<dbReference type="EMBL" id="ATFF01000002">
    <property type="protein sequence ID" value="EPF32103.1"/>
    <property type="molecule type" value="Genomic_DNA"/>
</dbReference>
<comment type="similarity">
    <text evidence="2">Belongs to the BMP lipoprotein family.</text>
</comment>
<evidence type="ECO:0000256" key="1">
    <source>
        <dbReference type="ARBA" id="ARBA00004193"/>
    </source>
</evidence>
<accession>S3K1J3</accession>
<keyword evidence="4" id="KW-1003">Cell membrane</keyword>
<keyword evidence="11" id="KW-1185">Reference proteome</keyword>
<evidence type="ECO:0000256" key="6">
    <source>
        <dbReference type="ARBA" id="ARBA00023136"/>
    </source>
</evidence>
<dbReference type="eggNOG" id="COG1744">
    <property type="taxonomic scope" value="Bacteria"/>
</dbReference>
<dbReference type="Pfam" id="PF02608">
    <property type="entry name" value="Bmp"/>
    <property type="match status" value="1"/>
</dbReference>
<evidence type="ECO:0000256" key="4">
    <source>
        <dbReference type="ARBA" id="ARBA00022475"/>
    </source>
</evidence>
<dbReference type="SUPFAM" id="SSF53822">
    <property type="entry name" value="Periplasmic binding protein-like I"/>
    <property type="match status" value="1"/>
</dbReference>
<dbReference type="OrthoDB" id="356014at2"/>
<comment type="caution">
    <text evidence="10">The sequence shown here is derived from an EMBL/GenBank/DDBJ whole genome shotgun (WGS) entry which is preliminary data.</text>
</comment>
<evidence type="ECO:0000256" key="3">
    <source>
        <dbReference type="ARBA" id="ARBA00022448"/>
    </source>
</evidence>
<keyword evidence="7" id="KW-0564">Palmitate</keyword>
<keyword evidence="8" id="KW-0449">Lipoprotein</keyword>
<dbReference type="InterPro" id="IPR050957">
    <property type="entry name" value="BMP_lipoprotein"/>
</dbReference>
<keyword evidence="6" id="KW-0472">Membrane</keyword>
<dbReference type="RefSeq" id="WP_016524400.1">
    <property type="nucleotide sequence ID" value="NZ_KE332518.1"/>
</dbReference>
<evidence type="ECO:0000256" key="8">
    <source>
        <dbReference type="ARBA" id="ARBA00023288"/>
    </source>
</evidence>
<evidence type="ECO:0000256" key="5">
    <source>
        <dbReference type="ARBA" id="ARBA00022729"/>
    </source>
</evidence>
<evidence type="ECO:0000313" key="10">
    <source>
        <dbReference type="EMBL" id="EPF32103.1"/>
    </source>
</evidence>
<dbReference type="AlphaFoldDB" id="S3K1J3"/>
<dbReference type="InterPro" id="IPR003760">
    <property type="entry name" value="PnrA-like"/>
</dbReference>
<evidence type="ECO:0000256" key="7">
    <source>
        <dbReference type="ARBA" id="ARBA00023139"/>
    </source>
</evidence>
<dbReference type="PANTHER" id="PTHR34296">
    <property type="entry name" value="TRANSCRIPTIONAL ACTIVATOR PROTEIN MED"/>
    <property type="match status" value="1"/>
</dbReference>